<name>X1KGW5_9ZZZZ</name>
<organism evidence="1">
    <name type="scientific">marine sediment metagenome</name>
    <dbReference type="NCBI Taxonomy" id="412755"/>
    <lineage>
        <taxon>unclassified sequences</taxon>
        <taxon>metagenomes</taxon>
        <taxon>ecological metagenomes</taxon>
    </lineage>
</organism>
<dbReference type="EMBL" id="BARV01002507">
    <property type="protein sequence ID" value="GAH92865.1"/>
    <property type="molecule type" value="Genomic_DNA"/>
</dbReference>
<sequence>MVSVALVNEYSVSPYRFNAISHDHTIFRIIKIDPVVPVAVDVTSLDPGTGD</sequence>
<evidence type="ECO:0000313" key="1">
    <source>
        <dbReference type="EMBL" id="GAH92865.1"/>
    </source>
</evidence>
<comment type="caution">
    <text evidence="1">The sequence shown here is derived from an EMBL/GenBank/DDBJ whole genome shotgun (WGS) entry which is preliminary data.</text>
</comment>
<reference evidence="1" key="1">
    <citation type="journal article" date="2014" name="Front. Microbiol.">
        <title>High frequency of phylogenetically diverse reductive dehalogenase-homologous genes in deep subseafloor sedimentary metagenomes.</title>
        <authorList>
            <person name="Kawai M."/>
            <person name="Futagami T."/>
            <person name="Toyoda A."/>
            <person name="Takaki Y."/>
            <person name="Nishi S."/>
            <person name="Hori S."/>
            <person name="Arai W."/>
            <person name="Tsubouchi T."/>
            <person name="Morono Y."/>
            <person name="Uchiyama I."/>
            <person name="Ito T."/>
            <person name="Fujiyama A."/>
            <person name="Inagaki F."/>
            <person name="Takami H."/>
        </authorList>
    </citation>
    <scope>NUCLEOTIDE SEQUENCE</scope>
    <source>
        <strain evidence="1">Expedition CK06-06</strain>
    </source>
</reference>
<gene>
    <name evidence="1" type="ORF">S06H3_06448</name>
</gene>
<proteinExistence type="predicted"/>
<accession>X1KGW5</accession>
<dbReference type="AlphaFoldDB" id="X1KGW5"/>
<protein>
    <submittedName>
        <fullName evidence="1">Uncharacterized protein</fullName>
    </submittedName>
</protein>